<evidence type="ECO:0000256" key="7">
    <source>
        <dbReference type="ARBA" id="ARBA00023027"/>
    </source>
</evidence>
<comment type="catalytic activity">
    <reaction evidence="8">
        <text>L-kynurenine + H2O = anthranilate + L-alanine + H(+)</text>
        <dbReference type="Rhea" id="RHEA:16813"/>
        <dbReference type="ChEBI" id="CHEBI:15377"/>
        <dbReference type="ChEBI" id="CHEBI:15378"/>
        <dbReference type="ChEBI" id="CHEBI:16567"/>
        <dbReference type="ChEBI" id="CHEBI:57959"/>
        <dbReference type="ChEBI" id="CHEBI:57972"/>
        <dbReference type="EC" id="3.7.1.3"/>
    </reaction>
</comment>
<dbReference type="Pfam" id="PF22580">
    <property type="entry name" value="KYNU_C"/>
    <property type="match status" value="1"/>
</dbReference>
<dbReference type="GO" id="GO:0034354">
    <property type="term" value="P:'de novo' NAD+ biosynthetic process from L-tryptophan"/>
    <property type="evidence" value="ECO:0007669"/>
    <property type="project" value="UniProtKB-UniRule"/>
</dbReference>
<keyword evidence="6" id="KW-0560">Oxidoreductase</keyword>
<feature type="binding site" evidence="8">
    <location>
        <position position="211"/>
    </location>
    <ligand>
        <name>pyridoxal 5'-phosphate</name>
        <dbReference type="ChEBI" id="CHEBI:597326"/>
    </ligand>
</feature>
<name>A0A077ZA92_TRITR</name>
<dbReference type="InterPro" id="IPR007698">
    <property type="entry name" value="AlaDH/PNT_NAD(H)-bd"/>
</dbReference>
<dbReference type="PROSITE" id="PS00837">
    <property type="entry name" value="ALADH_PNT_2"/>
    <property type="match status" value="1"/>
</dbReference>
<dbReference type="GO" id="GO:0005737">
    <property type="term" value="C:cytoplasm"/>
    <property type="evidence" value="ECO:0007669"/>
    <property type="project" value="UniProtKB-SubCell"/>
</dbReference>
<gene>
    <name evidence="11" type="ORF">TTRE_0000559801</name>
</gene>
<keyword evidence="12" id="KW-1185">Reference proteome</keyword>
<feature type="binding site" evidence="8">
    <location>
        <position position="233"/>
    </location>
    <ligand>
        <name>pyridoxal 5'-phosphate</name>
        <dbReference type="ChEBI" id="CHEBI:597326"/>
    </ligand>
</feature>
<dbReference type="HAMAP" id="MF_01970">
    <property type="entry name" value="Kynureninase"/>
    <property type="match status" value="1"/>
</dbReference>
<dbReference type="GO" id="GO:0006569">
    <property type="term" value="P:L-tryptophan catabolic process"/>
    <property type="evidence" value="ECO:0007669"/>
    <property type="project" value="UniProtKB-UniRule"/>
</dbReference>
<dbReference type="OrthoDB" id="37244at2759"/>
<dbReference type="PANTHER" id="PTHR42795:SF1">
    <property type="entry name" value="ALANINE DEHYDROGENASE"/>
    <property type="match status" value="1"/>
</dbReference>
<comment type="pathway">
    <text evidence="8">Amino-acid degradation; L-kynurenine degradation; L-alanine and anthranilate from L-kynurenine: step 1/1.</text>
</comment>
<evidence type="ECO:0000313" key="11">
    <source>
        <dbReference type="EMBL" id="CDW57307.1"/>
    </source>
</evidence>
<keyword evidence="5 8" id="KW-0663">Pyridoxal phosphate</keyword>
<feature type="domain" description="Alanine dehydrogenase/pyridine nucleotide transhydrogenase N-terminal" evidence="10">
    <location>
        <begin position="419"/>
        <end position="551"/>
    </location>
</feature>
<dbReference type="CDD" id="cd05305">
    <property type="entry name" value="L-AlaDH"/>
    <property type="match status" value="1"/>
</dbReference>
<dbReference type="GO" id="GO:0019805">
    <property type="term" value="P:quinolinate biosynthetic process"/>
    <property type="evidence" value="ECO:0007669"/>
    <property type="project" value="UniProtKB-UniRule"/>
</dbReference>
<evidence type="ECO:0000256" key="5">
    <source>
        <dbReference type="ARBA" id="ARBA00022898"/>
    </source>
</evidence>
<evidence type="ECO:0000256" key="6">
    <source>
        <dbReference type="ARBA" id="ARBA00023002"/>
    </source>
</evidence>
<dbReference type="GO" id="GO:0042853">
    <property type="term" value="P:L-alanine catabolic process"/>
    <property type="evidence" value="ECO:0007669"/>
    <property type="project" value="InterPro"/>
</dbReference>
<organism evidence="11 12">
    <name type="scientific">Trichuris trichiura</name>
    <name type="common">Whipworm</name>
    <name type="synonym">Trichocephalus trichiurus</name>
    <dbReference type="NCBI Taxonomy" id="36087"/>
    <lineage>
        <taxon>Eukaryota</taxon>
        <taxon>Metazoa</taxon>
        <taxon>Ecdysozoa</taxon>
        <taxon>Nematoda</taxon>
        <taxon>Enoplea</taxon>
        <taxon>Dorylaimia</taxon>
        <taxon>Trichinellida</taxon>
        <taxon>Trichuridae</taxon>
        <taxon>Trichuris</taxon>
    </lineage>
</organism>
<feature type="domain" description="Alanine dehydrogenase/pyridine nucleotide transhydrogenase NAD(H)-binding" evidence="9">
    <location>
        <begin position="563"/>
        <end position="712"/>
    </location>
</feature>
<dbReference type="UniPathway" id="UPA00334">
    <property type="reaction ID" value="UER00455"/>
</dbReference>
<dbReference type="SUPFAM" id="SSF51735">
    <property type="entry name" value="NAD(P)-binding Rossmann-fold domains"/>
    <property type="match status" value="1"/>
</dbReference>
<comment type="catalytic activity">
    <reaction evidence="8">
        <text>3-hydroxy-L-kynurenine + H2O = 3-hydroxyanthranilate + L-alanine + H(+)</text>
        <dbReference type="Rhea" id="RHEA:25143"/>
        <dbReference type="ChEBI" id="CHEBI:15377"/>
        <dbReference type="ChEBI" id="CHEBI:15378"/>
        <dbReference type="ChEBI" id="CHEBI:36559"/>
        <dbReference type="ChEBI" id="CHEBI:57972"/>
        <dbReference type="ChEBI" id="CHEBI:58125"/>
    </reaction>
</comment>
<keyword evidence="7" id="KW-0520">NAD</keyword>
<evidence type="ECO:0000259" key="9">
    <source>
        <dbReference type="SMART" id="SM01002"/>
    </source>
</evidence>
<evidence type="ECO:0000256" key="1">
    <source>
        <dbReference type="ARBA" id="ARBA00005624"/>
    </source>
</evidence>
<dbReference type="Gene3D" id="3.40.640.10">
    <property type="entry name" value="Type I PLP-dependent aspartate aminotransferase-like (Major domain)"/>
    <property type="match status" value="1"/>
</dbReference>
<feature type="binding site" evidence="8">
    <location>
        <position position="100"/>
    </location>
    <ligand>
        <name>pyridoxal 5'-phosphate</name>
        <dbReference type="ChEBI" id="CHEBI:597326"/>
    </ligand>
</feature>
<evidence type="ECO:0000259" key="10">
    <source>
        <dbReference type="SMART" id="SM01003"/>
    </source>
</evidence>
<evidence type="ECO:0000256" key="3">
    <source>
        <dbReference type="ARBA" id="ARBA00022642"/>
    </source>
</evidence>
<dbReference type="Gene3D" id="3.90.1150.10">
    <property type="entry name" value="Aspartate Aminotransferase, domain 1"/>
    <property type="match status" value="1"/>
</dbReference>
<dbReference type="GO" id="GO:0000286">
    <property type="term" value="F:alanine dehydrogenase activity"/>
    <property type="evidence" value="ECO:0007669"/>
    <property type="project" value="InterPro"/>
</dbReference>
<dbReference type="InterPro" id="IPR008141">
    <property type="entry name" value="Ala_DH"/>
</dbReference>
<protein>
    <recommendedName>
        <fullName evidence="8">Kynureninase</fullName>
        <ecNumber evidence="8">3.7.1.3</ecNumber>
    </recommendedName>
    <alternativeName>
        <fullName evidence="8">L-kynurenine hydrolase</fullName>
    </alternativeName>
</protein>
<dbReference type="InterPro" id="IPR008143">
    <property type="entry name" value="Ala_DH/PNT_CS2"/>
</dbReference>
<feature type="modified residue" description="N6-(pyridoxal phosphate)lysine" evidence="8">
    <location>
        <position position="234"/>
    </location>
</feature>
<dbReference type="Pfam" id="PF05222">
    <property type="entry name" value="AlaDh_PNT_N"/>
    <property type="match status" value="1"/>
</dbReference>
<dbReference type="UniPathway" id="UPA00253">
    <property type="reaction ID" value="UER00329"/>
</dbReference>
<dbReference type="FunFam" id="3.40.50.720:FF:000049">
    <property type="entry name" value="Alanine dehydrogenase"/>
    <property type="match status" value="1"/>
</dbReference>
<dbReference type="SUPFAM" id="SSF52283">
    <property type="entry name" value="Formate/glycerate dehydrogenase catalytic domain-like"/>
    <property type="match status" value="1"/>
</dbReference>
<sequence>MNTTFQTGLAYAKELDTKDELHQYREDFFIQPGEIYMDGNSLGMASKAAVTSIEKMIERWKKEGVQAWNDLYIYGEKISALMAPLINAKPQEITVTGSTTSNIHSALATFYHPTKDRYKILVDDLNFPTDRYAVDSMVEIKGYSIEEAVKVIRSADGEFIDEDAVIEAMTDDVAVILLPTVLYRSAQIIDMKRLTEEAHKRGIIIGFDLCHAIGAIEIDFKEIQPDFAVWCTYKYLNGGLGSTAGLYINQKHFDKKPGLAGWFGNRNDTQFQLKHQFDPQPDASGWQIGSPTIFSMAGLEGSLQIFNQLGMKKIRANSLNKTAYLMFLIDKELADYGYSYGNSTDDKVRGGHVCLQHEEAYRIAAALRNNGVVPDFREPNVIRLAPIALYTSYEEINLVVQTLKKIVAEKIYEEYSNTRIPKEIKNNENRVALPPSGVFGLTNLGHKVLVETKAGLGSAITDKEYEEAGATIVPDAMSAWAAEMVLKVKEPLAEEYRYFRKDLLLFTYLHLAANKPLTKALLKAGVHSIAYENVQPADNSLPLLAPMSEIAGRMAAQIGANFLERVNGGRGVLLSGVPGVARGNVVVIGGGVVGMNAAKIAAGLGANVTIMDVSVPRLKQLDLIFDGNIQTLMSNSYNIQEVLKTADLVIGAVLIPGHRAPTLVSKEMVSGMPFHSVIVDVAIDQGGIFETTNKVTTHDNPTYIKENVVHYAVANMPGAVPQTATYALSNATMEYVNLLANNDLISLLKDNLALRRGLNTYNGKLTIEAVAIDLDLPYFPVNTALEA</sequence>
<keyword evidence="4 8" id="KW-0378">Hydrolase</keyword>
<dbReference type="InterPro" id="IPR015421">
    <property type="entry name" value="PyrdxlP-dep_Trfase_major"/>
</dbReference>
<evidence type="ECO:0000256" key="2">
    <source>
        <dbReference type="ARBA" id="ARBA00005689"/>
    </source>
</evidence>
<dbReference type="NCBIfam" id="TIGR01814">
    <property type="entry name" value="kynureninase"/>
    <property type="match status" value="1"/>
</dbReference>
<dbReference type="GO" id="GO:0030429">
    <property type="term" value="F:kynureninase activity"/>
    <property type="evidence" value="ECO:0007669"/>
    <property type="project" value="UniProtKB-UniRule"/>
</dbReference>
<dbReference type="AlphaFoldDB" id="A0A077ZA92"/>
<evidence type="ECO:0000256" key="4">
    <source>
        <dbReference type="ARBA" id="ARBA00022801"/>
    </source>
</evidence>
<dbReference type="Gene3D" id="3.40.50.720">
    <property type="entry name" value="NAD(P)-binding Rossmann-like Domain"/>
    <property type="match status" value="2"/>
</dbReference>
<dbReference type="Pfam" id="PF01262">
    <property type="entry name" value="AlaDh_PNT_C"/>
    <property type="match status" value="1"/>
</dbReference>
<dbReference type="GO" id="GO:0097053">
    <property type="term" value="P:L-kynurenine catabolic process"/>
    <property type="evidence" value="ECO:0007669"/>
    <property type="project" value="UniProtKB-UniRule"/>
</dbReference>
<feature type="binding site" evidence="8">
    <location>
        <position position="208"/>
    </location>
    <ligand>
        <name>pyridoxal 5'-phosphate</name>
        <dbReference type="ChEBI" id="CHEBI:597326"/>
    </ligand>
</feature>
<dbReference type="SMART" id="SM01002">
    <property type="entry name" value="AlaDh_PNT_C"/>
    <property type="match status" value="1"/>
</dbReference>
<dbReference type="GO" id="GO:0030170">
    <property type="term" value="F:pyridoxal phosphate binding"/>
    <property type="evidence" value="ECO:0007669"/>
    <property type="project" value="UniProtKB-UniRule"/>
</dbReference>
<comment type="subcellular location">
    <subcellularLocation>
        <location evidence="8">Cytoplasm</location>
    </subcellularLocation>
</comment>
<evidence type="ECO:0000313" key="12">
    <source>
        <dbReference type="Proteomes" id="UP000030665"/>
    </source>
</evidence>
<dbReference type="InterPro" id="IPR015424">
    <property type="entry name" value="PyrdxlP-dep_Trfase"/>
</dbReference>
<dbReference type="SMART" id="SM01003">
    <property type="entry name" value="AlaDh_PNT_N"/>
    <property type="match status" value="1"/>
</dbReference>
<comment type="cofactor">
    <cofactor evidence="8">
        <name>pyridoxal 5'-phosphate</name>
        <dbReference type="ChEBI" id="CHEBI:597326"/>
    </cofactor>
</comment>
<keyword evidence="3 8" id="KW-0662">Pyridine nucleotide biosynthesis</keyword>
<dbReference type="InterPro" id="IPR007886">
    <property type="entry name" value="AlaDH/PNT_N"/>
</dbReference>
<keyword evidence="8" id="KW-0963">Cytoplasm</keyword>
<evidence type="ECO:0000256" key="8">
    <source>
        <dbReference type="HAMAP-Rule" id="MF_03017"/>
    </source>
</evidence>
<comment type="similarity">
    <text evidence="1">In the N-terminal section; belongs to the AlaDH/PNT family.</text>
</comment>
<comment type="caution">
    <text evidence="8">Lacks conserved residue(s) required for the propagation of feature annotation.</text>
</comment>
<comment type="function">
    <text evidence="8">Catalyzes the cleavage of L-kynurenine (L-Kyn) and L-3-hydroxykynurenine (L-3OHKyn) into anthranilic acid (AA) and 3-hydroxyanthranilic acid (3-OHAA), respectively.</text>
</comment>
<accession>A0A077ZA92</accession>
<comment type="subunit">
    <text evidence="8">Homodimer.</text>
</comment>
<feature type="binding site" evidence="8">
    <location>
        <position position="262"/>
    </location>
    <ligand>
        <name>pyridoxal 5'-phosphate</name>
        <dbReference type="ChEBI" id="CHEBI:597326"/>
    </ligand>
</feature>
<dbReference type="GO" id="GO:0005886">
    <property type="term" value="C:plasma membrane"/>
    <property type="evidence" value="ECO:0007669"/>
    <property type="project" value="TreeGrafter"/>
</dbReference>
<dbReference type="InterPro" id="IPR010111">
    <property type="entry name" value="Kynureninase"/>
</dbReference>
<proteinExistence type="inferred from homology"/>
<dbReference type="EC" id="3.7.1.3" evidence="8"/>
<dbReference type="InterPro" id="IPR015422">
    <property type="entry name" value="PyrdxlP-dep_Trfase_small"/>
</dbReference>
<dbReference type="NCBIfam" id="TIGR00518">
    <property type="entry name" value="alaDH"/>
    <property type="match status" value="1"/>
</dbReference>
<reference evidence="11" key="1">
    <citation type="submission" date="2014-01" db="EMBL/GenBank/DDBJ databases">
        <authorList>
            <person name="Aslett M."/>
        </authorList>
    </citation>
    <scope>NUCLEOTIDE SEQUENCE</scope>
</reference>
<dbReference type="EMBL" id="HG806148">
    <property type="protein sequence ID" value="CDW57307.1"/>
    <property type="molecule type" value="Genomic_DNA"/>
</dbReference>
<comment type="similarity">
    <text evidence="2">Belongs to the AlaDH/PNT family.</text>
</comment>
<dbReference type="InterPro" id="IPR036291">
    <property type="entry name" value="NAD(P)-bd_dom_sf"/>
</dbReference>
<dbReference type="PANTHER" id="PTHR42795">
    <property type="entry name" value="ALANINE DEHYDROGENASE"/>
    <property type="match status" value="1"/>
</dbReference>
<comment type="pathway">
    <text evidence="8">Cofactor biosynthesis; NAD(+) biosynthesis; quinolinate from L-kynurenine: step 2/3.</text>
</comment>
<dbReference type="SUPFAM" id="SSF53383">
    <property type="entry name" value="PLP-dependent transferases"/>
    <property type="match status" value="1"/>
</dbReference>
<comment type="similarity">
    <text evidence="8">Belongs to the kynureninase family.</text>
</comment>
<dbReference type="Proteomes" id="UP000030665">
    <property type="component" value="Unassembled WGS sequence"/>
</dbReference>
<dbReference type="GO" id="GO:0043420">
    <property type="term" value="P:anthranilate metabolic process"/>
    <property type="evidence" value="ECO:0007669"/>
    <property type="project" value="UniProtKB-UniRule"/>
</dbReference>
<dbReference type="STRING" id="36087.A0A077ZA92"/>
<reference evidence="11" key="2">
    <citation type="submission" date="2014-03" db="EMBL/GenBank/DDBJ databases">
        <title>The whipworm genome and dual-species transcriptomics of an intimate host-pathogen interaction.</title>
        <authorList>
            <person name="Foth B.J."/>
            <person name="Tsai I.J."/>
            <person name="Reid A.J."/>
            <person name="Bancroft A.J."/>
            <person name="Nichol S."/>
            <person name="Tracey A."/>
            <person name="Holroyd N."/>
            <person name="Cotton J.A."/>
            <person name="Stanley E.J."/>
            <person name="Zarowiecki M."/>
            <person name="Liu J.Z."/>
            <person name="Huckvale T."/>
            <person name="Cooper P.J."/>
            <person name="Grencis R.K."/>
            <person name="Berriman M."/>
        </authorList>
    </citation>
    <scope>NUCLEOTIDE SEQUENCE [LARGE SCALE GENOMIC DNA]</scope>
</reference>